<keyword evidence="2 7" id="KW-0963">Cytoplasm</keyword>
<gene>
    <name evidence="7 10" type="primary">groL</name>
    <name evidence="7" type="synonym">groEL</name>
    <name evidence="10" type="ORF">EET67_20155</name>
</gene>
<dbReference type="GO" id="GO:0042026">
    <property type="term" value="P:protein refolding"/>
    <property type="evidence" value="ECO:0007669"/>
    <property type="project" value="UniProtKB-UniRule"/>
</dbReference>
<keyword evidence="5 7" id="KW-0143">Chaperone</keyword>
<comment type="similarity">
    <text evidence="1 7 8">Belongs to the chaperonin (HSP60) family.</text>
</comment>
<dbReference type="PRINTS" id="PR00298">
    <property type="entry name" value="CHAPERONIN60"/>
</dbReference>
<evidence type="ECO:0000256" key="8">
    <source>
        <dbReference type="RuleBase" id="RU000418"/>
    </source>
</evidence>
<feature type="binding site" evidence="7">
    <location>
        <position position="415"/>
    </location>
    <ligand>
        <name>ATP</name>
        <dbReference type="ChEBI" id="CHEBI:30616"/>
    </ligand>
</feature>
<dbReference type="InterPro" id="IPR002423">
    <property type="entry name" value="Cpn60/GroEL/TCP-1"/>
</dbReference>
<dbReference type="HAMAP" id="MF_00600">
    <property type="entry name" value="CH60"/>
    <property type="match status" value="1"/>
</dbReference>
<dbReference type="NCBIfam" id="TIGR02348">
    <property type="entry name" value="GroEL"/>
    <property type="match status" value="1"/>
</dbReference>
<evidence type="ECO:0000313" key="11">
    <source>
        <dbReference type="Proteomes" id="UP000281647"/>
    </source>
</evidence>
<evidence type="ECO:0000256" key="3">
    <source>
        <dbReference type="ARBA" id="ARBA00022741"/>
    </source>
</evidence>
<dbReference type="InterPro" id="IPR027409">
    <property type="entry name" value="GroEL-like_apical_dom_sf"/>
</dbReference>
<dbReference type="EC" id="5.6.1.7" evidence="7"/>
<dbReference type="PANTHER" id="PTHR45633">
    <property type="entry name" value="60 KDA HEAT SHOCK PROTEIN, MITOCHONDRIAL"/>
    <property type="match status" value="1"/>
</dbReference>
<dbReference type="GO" id="GO:0005737">
    <property type="term" value="C:cytoplasm"/>
    <property type="evidence" value="ECO:0007669"/>
    <property type="project" value="UniProtKB-SubCell"/>
</dbReference>
<dbReference type="NCBIfam" id="NF009489">
    <property type="entry name" value="PRK12851.1"/>
    <property type="match status" value="1"/>
</dbReference>
<dbReference type="AlphaFoldDB" id="A0A432V1D6"/>
<evidence type="ECO:0000256" key="5">
    <source>
        <dbReference type="ARBA" id="ARBA00023186"/>
    </source>
</evidence>
<dbReference type="GO" id="GO:0016853">
    <property type="term" value="F:isomerase activity"/>
    <property type="evidence" value="ECO:0007669"/>
    <property type="project" value="UniProtKB-KW"/>
</dbReference>
<feature type="binding site" evidence="7">
    <location>
        <position position="496"/>
    </location>
    <ligand>
        <name>ATP</name>
        <dbReference type="ChEBI" id="CHEBI:30616"/>
    </ligand>
</feature>
<dbReference type="NCBIfam" id="NF000592">
    <property type="entry name" value="PRK00013.1"/>
    <property type="match status" value="1"/>
</dbReference>
<protein>
    <recommendedName>
        <fullName evidence="7">Chaperonin GroEL</fullName>
        <ecNumber evidence="7">5.6.1.7</ecNumber>
    </recommendedName>
    <alternativeName>
        <fullName evidence="7">60 kDa chaperonin</fullName>
    </alternativeName>
    <alternativeName>
        <fullName evidence="7">Chaperonin-60</fullName>
        <shortName evidence="7">Cpn60</shortName>
    </alternativeName>
</protein>
<keyword evidence="4 7" id="KW-0067">ATP-binding</keyword>
<dbReference type="EMBL" id="RKST01000026">
    <property type="protein sequence ID" value="RUM95986.1"/>
    <property type="molecule type" value="Genomic_DNA"/>
</dbReference>
<evidence type="ECO:0000256" key="4">
    <source>
        <dbReference type="ARBA" id="ARBA00022840"/>
    </source>
</evidence>
<dbReference type="Pfam" id="PF00118">
    <property type="entry name" value="Cpn60_TCP1"/>
    <property type="match status" value="1"/>
</dbReference>
<dbReference type="FunFam" id="3.50.7.10:FF:000001">
    <property type="entry name" value="60 kDa chaperonin"/>
    <property type="match status" value="1"/>
</dbReference>
<dbReference type="Gene3D" id="3.30.260.10">
    <property type="entry name" value="TCP-1-like chaperonin intermediate domain"/>
    <property type="match status" value="1"/>
</dbReference>
<dbReference type="Proteomes" id="UP000281647">
    <property type="component" value="Unassembled WGS sequence"/>
</dbReference>
<evidence type="ECO:0000256" key="9">
    <source>
        <dbReference type="RuleBase" id="RU000419"/>
    </source>
</evidence>
<organism evidence="10 11">
    <name type="scientific">Borborobacter arsenicus</name>
    <dbReference type="NCBI Taxonomy" id="1851146"/>
    <lineage>
        <taxon>Bacteria</taxon>
        <taxon>Pseudomonadati</taxon>
        <taxon>Pseudomonadota</taxon>
        <taxon>Alphaproteobacteria</taxon>
        <taxon>Hyphomicrobiales</taxon>
        <taxon>Phyllobacteriaceae</taxon>
        <taxon>Borborobacter</taxon>
    </lineage>
</organism>
<dbReference type="Gene3D" id="3.50.7.10">
    <property type="entry name" value="GroEL"/>
    <property type="match status" value="1"/>
</dbReference>
<dbReference type="Gene3D" id="1.10.560.10">
    <property type="entry name" value="GroEL-like equatorial domain"/>
    <property type="match status" value="1"/>
</dbReference>
<dbReference type="OrthoDB" id="8325718at2"/>
<keyword evidence="6 7" id="KW-0413">Isomerase</keyword>
<dbReference type="InterPro" id="IPR027413">
    <property type="entry name" value="GROEL-like_equatorial_sf"/>
</dbReference>
<sequence>MAHKQVLFRSEAREKILRGCAQLADAVRVTLGPRSKSVLIERKWGTPIVCNDGVTIAKEFDLKDPEENLGARMLRQAAEKTGDMVGDGTSTSTILAHAMFADGVRNVVAGASAIDIKRGLDRAAKRAVEALKAISKPVQTRREKEQVATISAHNDAGIGDLIGAAMEKVGDEGVIMVEEAKTTETVLDVVEGMQFDRGFLSPYFVSDMDKMEAVLEDALVLVVDRKISSLNDLVKLLEAVAKSGAPLLIVAEEVEGEALATLIVNHIRGTLKSCAVKAPGFGDRRKAMLQDIAILTGAQVISEELGIKLENVTMEQLGRARRVVCDKENTTIVGGAGDSTAIKARIEQIRREIENTTSDYDREKLRERLAKLAGGVAVVKVGAPTESEMKSRKEALDDAISATKAAVAEGIVPGGGLALLRCIAAVEKEEKLVEGDERTGVQILRRALETPVRQIAENSAVDGGVVVAKMLEGKGNFGFDAGRKQYVDLVEAGIIDPTKVVRVALENAVSVASTLLLTEATMTEIPEEKPAQPIGSELAM</sequence>
<feature type="binding site" evidence="7">
    <location>
        <begin position="30"/>
        <end position="33"/>
    </location>
    <ligand>
        <name>ATP</name>
        <dbReference type="ChEBI" id="CHEBI:30616"/>
    </ligand>
</feature>
<evidence type="ECO:0000256" key="2">
    <source>
        <dbReference type="ARBA" id="ARBA00022490"/>
    </source>
</evidence>
<dbReference type="SUPFAM" id="SSF48592">
    <property type="entry name" value="GroEL equatorial domain-like"/>
    <property type="match status" value="1"/>
</dbReference>
<evidence type="ECO:0000256" key="1">
    <source>
        <dbReference type="ARBA" id="ARBA00006607"/>
    </source>
</evidence>
<keyword evidence="11" id="KW-1185">Reference proteome</keyword>
<evidence type="ECO:0000313" key="10">
    <source>
        <dbReference type="EMBL" id="RUM95986.1"/>
    </source>
</evidence>
<dbReference type="SUPFAM" id="SSF54849">
    <property type="entry name" value="GroEL-intermediate domain like"/>
    <property type="match status" value="1"/>
</dbReference>
<dbReference type="NCBIfam" id="NF009488">
    <property type="entry name" value="PRK12850.1"/>
    <property type="match status" value="1"/>
</dbReference>
<dbReference type="SUPFAM" id="SSF52029">
    <property type="entry name" value="GroEL apical domain-like"/>
    <property type="match status" value="1"/>
</dbReference>
<keyword evidence="3 7" id="KW-0547">Nucleotide-binding</keyword>
<comment type="subunit">
    <text evidence="7 9">Forms a cylinder of 14 subunits composed of two heptameric rings stacked back-to-back. Interacts with the co-chaperonin GroES.</text>
</comment>
<comment type="function">
    <text evidence="7 9">Together with its co-chaperonin GroES, plays an essential role in assisting protein folding. The GroEL-GroES system forms a nano-cage that allows encapsulation of the non-native substrate proteins and provides a physical environment optimized to promote and accelerate protein folding.</text>
</comment>
<dbReference type="InterPro" id="IPR001844">
    <property type="entry name" value="Cpn60/GroEL"/>
</dbReference>
<evidence type="ECO:0000256" key="7">
    <source>
        <dbReference type="HAMAP-Rule" id="MF_00600"/>
    </source>
</evidence>
<reference evidence="10 11" key="1">
    <citation type="submission" date="2018-11" db="EMBL/GenBank/DDBJ databases">
        <title>Pseudaminobacter arsenicus sp. nov., an arsenic-resistant bacterium isolated from arsenic-rich aquifers.</title>
        <authorList>
            <person name="Mu Y."/>
        </authorList>
    </citation>
    <scope>NUCLEOTIDE SEQUENCE [LARGE SCALE GENOMIC DNA]</scope>
    <source>
        <strain evidence="10 11">CB3</strain>
    </source>
</reference>
<dbReference type="CDD" id="cd03344">
    <property type="entry name" value="GroEL"/>
    <property type="match status" value="1"/>
</dbReference>
<dbReference type="NCBIfam" id="NF009487">
    <property type="entry name" value="PRK12849.1"/>
    <property type="match status" value="1"/>
</dbReference>
<dbReference type="GO" id="GO:0005524">
    <property type="term" value="F:ATP binding"/>
    <property type="evidence" value="ECO:0007669"/>
    <property type="project" value="UniProtKB-UniRule"/>
</dbReference>
<name>A0A432V1D6_9HYPH</name>
<dbReference type="InterPro" id="IPR027410">
    <property type="entry name" value="TCP-1-like_intermed_sf"/>
</dbReference>
<dbReference type="GO" id="GO:0140662">
    <property type="term" value="F:ATP-dependent protein folding chaperone"/>
    <property type="evidence" value="ECO:0007669"/>
    <property type="project" value="InterPro"/>
</dbReference>
<proteinExistence type="inferred from homology"/>
<dbReference type="GO" id="GO:0051082">
    <property type="term" value="F:unfolded protein binding"/>
    <property type="evidence" value="ECO:0007669"/>
    <property type="project" value="UniProtKB-UniRule"/>
</dbReference>
<accession>A0A432V1D6</accession>
<evidence type="ECO:0000256" key="6">
    <source>
        <dbReference type="ARBA" id="ARBA00023235"/>
    </source>
</evidence>
<comment type="caution">
    <text evidence="10">The sequence shown here is derived from an EMBL/GenBank/DDBJ whole genome shotgun (WGS) entry which is preliminary data.</text>
</comment>
<dbReference type="RefSeq" id="WP_128625413.1">
    <property type="nucleotide sequence ID" value="NZ_ML133513.1"/>
</dbReference>
<comment type="subcellular location">
    <subcellularLocation>
        <location evidence="7">Cytoplasm</location>
    </subcellularLocation>
</comment>
<comment type="caution">
    <text evidence="7">Lacks conserved residue(s) required for the propagation of feature annotation.</text>
</comment>